<proteinExistence type="inferred from homology"/>
<evidence type="ECO:0000259" key="5">
    <source>
        <dbReference type="PROSITE" id="PS51352"/>
    </source>
</evidence>
<evidence type="ECO:0000313" key="6">
    <source>
        <dbReference type="EMBL" id="GGB44537.1"/>
    </source>
</evidence>
<dbReference type="GO" id="GO:0005737">
    <property type="term" value="C:cytoplasm"/>
    <property type="evidence" value="ECO:0007669"/>
    <property type="project" value="TreeGrafter"/>
</dbReference>
<dbReference type="PANTHER" id="PTHR45663">
    <property type="entry name" value="GEO12009P1"/>
    <property type="match status" value="1"/>
</dbReference>
<feature type="region of interest" description="Disordered" evidence="4">
    <location>
        <begin position="17"/>
        <end position="46"/>
    </location>
</feature>
<dbReference type="EMBL" id="BMGC01000039">
    <property type="protein sequence ID" value="GGB44537.1"/>
    <property type="molecule type" value="Genomic_DNA"/>
</dbReference>
<dbReference type="PROSITE" id="PS51352">
    <property type="entry name" value="THIOREDOXIN_2"/>
    <property type="match status" value="1"/>
</dbReference>
<dbReference type="InterPro" id="IPR013766">
    <property type="entry name" value="Thioredoxin_domain"/>
</dbReference>
<dbReference type="Gene3D" id="1.25.40.10">
    <property type="entry name" value="Tetratricopeptide repeat domain"/>
    <property type="match status" value="1"/>
</dbReference>
<organism evidence="6 7">
    <name type="scientific">Gordonia jinhuaensis</name>
    <dbReference type="NCBI Taxonomy" id="1517702"/>
    <lineage>
        <taxon>Bacteria</taxon>
        <taxon>Bacillati</taxon>
        <taxon>Actinomycetota</taxon>
        <taxon>Actinomycetes</taxon>
        <taxon>Mycobacteriales</taxon>
        <taxon>Gordoniaceae</taxon>
        <taxon>Gordonia</taxon>
    </lineage>
</organism>
<name>A0A916THU1_9ACTN</name>
<reference evidence="6" key="1">
    <citation type="journal article" date="2014" name="Int. J. Syst. Evol. Microbiol.">
        <title>Complete genome sequence of Corynebacterium casei LMG S-19264T (=DSM 44701T), isolated from a smear-ripened cheese.</title>
        <authorList>
            <consortium name="US DOE Joint Genome Institute (JGI-PGF)"/>
            <person name="Walter F."/>
            <person name="Albersmeier A."/>
            <person name="Kalinowski J."/>
            <person name="Ruckert C."/>
        </authorList>
    </citation>
    <scope>NUCLEOTIDE SEQUENCE</scope>
    <source>
        <strain evidence="6">CGMCC 1.12827</strain>
    </source>
</reference>
<evidence type="ECO:0000256" key="4">
    <source>
        <dbReference type="SAM" id="MobiDB-lite"/>
    </source>
</evidence>
<comment type="similarity">
    <text evidence="2">Belongs to the thioredoxin family.</text>
</comment>
<sequence>MRAAAAMSGAVDLSALKQRADAQRTQSTPGADAGTSARPAGSAAAPTIPSSFAVDETTFDANVLSLSEQVLVVVELTASWSEQSAELTPVLEQLAEQANGRWVLAEVDVEANPRIQQAFGVQSVPTVVAIAKGQPVSAFQGPQPADQIAAWVGGILDKLGDALPGVSVGEPVEEPTDPRLVEAEAKLDEGDLEGALAAYEAVVEADPANEEAASAARNVAFLIRAGAHDPAVVTDAAADDVDGQLAAADVLLLDQRPEEAFDRLIALVKNTSGDERTAVRTRLLSLFELFDPAEPFVMTARRKLASALF</sequence>
<dbReference type="GO" id="GO:0006950">
    <property type="term" value="P:response to stress"/>
    <property type="evidence" value="ECO:0007669"/>
    <property type="project" value="UniProtKB-ARBA"/>
</dbReference>
<comment type="caution">
    <text evidence="6">The sequence shown here is derived from an EMBL/GenBank/DDBJ whole genome shotgun (WGS) entry which is preliminary data.</text>
</comment>
<dbReference type="Proteomes" id="UP000621454">
    <property type="component" value="Unassembled WGS sequence"/>
</dbReference>
<dbReference type="InterPro" id="IPR036249">
    <property type="entry name" value="Thioredoxin-like_sf"/>
</dbReference>
<dbReference type="Gene3D" id="3.40.30.10">
    <property type="entry name" value="Glutaredoxin"/>
    <property type="match status" value="1"/>
</dbReference>
<dbReference type="GO" id="GO:0015035">
    <property type="term" value="F:protein-disulfide reductase activity"/>
    <property type="evidence" value="ECO:0007669"/>
    <property type="project" value="TreeGrafter"/>
</dbReference>
<dbReference type="Pfam" id="PF14561">
    <property type="entry name" value="TPR_20"/>
    <property type="match status" value="1"/>
</dbReference>
<dbReference type="Pfam" id="PF00085">
    <property type="entry name" value="Thioredoxin"/>
    <property type="match status" value="1"/>
</dbReference>
<evidence type="ECO:0000256" key="3">
    <source>
        <dbReference type="ARBA" id="ARBA00023284"/>
    </source>
</evidence>
<dbReference type="CDD" id="cd02956">
    <property type="entry name" value="ybbN"/>
    <property type="match status" value="1"/>
</dbReference>
<keyword evidence="7" id="KW-1185">Reference proteome</keyword>
<dbReference type="AlphaFoldDB" id="A0A916THU1"/>
<dbReference type="PANTHER" id="PTHR45663:SF11">
    <property type="entry name" value="GEO12009P1"/>
    <property type="match status" value="1"/>
</dbReference>
<evidence type="ECO:0000256" key="2">
    <source>
        <dbReference type="ARBA" id="ARBA00008987"/>
    </source>
</evidence>
<dbReference type="SUPFAM" id="SSF52833">
    <property type="entry name" value="Thioredoxin-like"/>
    <property type="match status" value="1"/>
</dbReference>
<feature type="domain" description="Thioredoxin" evidence="5">
    <location>
        <begin position="43"/>
        <end position="157"/>
    </location>
</feature>
<reference evidence="6" key="2">
    <citation type="submission" date="2020-09" db="EMBL/GenBank/DDBJ databases">
        <authorList>
            <person name="Sun Q."/>
            <person name="Zhou Y."/>
        </authorList>
    </citation>
    <scope>NUCLEOTIDE SEQUENCE</scope>
    <source>
        <strain evidence="6">CGMCC 1.12827</strain>
    </source>
</reference>
<protein>
    <submittedName>
        <fullName evidence="6">Co-chaperone YbbN</fullName>
    </submittedName>
</protein>
<comment type="function">
    <text evidence="1">Participates in various redox reactions through the reversible oxidation of its active center dithiol to a disulfide and catalyzes dithiol-disulfide exchange reactions.</text>
</comment>
<gene>
    <name evidence="6" type="ORF">GCM10011489_34980</name>
</gene>
<accession>A0A916THU1</accession>
<evidence type="ECO:0000256" key="1">
    <source>
        <dbReference type="ARBA" id="ARBA00003318"/>
    </source>
</evidence>
<keyword evidence="3" id="KW-0676">Redox-active center</keyword>
<evidence type="ECO:0000313" key="7">
    <source>
        <dbReference type="Proteomes" id="UP000621454"/>
    </source>
</evidence>
<dbReference type="InterPro" id="IPR011990">
    <property type="entry name" value="TPR-like_helical_dom_sf"/>
</dbReference>